<name>A0A380KCF0_9STRE</name>
<dbReference type="AlphaFoldDB" id="A0A380KCF0"/>
<gene>
    <name evidence="4" type="primary">gspA_3</name>
    <name evidence="4" type="ORF">NCTC12224_01813</name>
</gene>
<dbReference type="EMBL" id="UHFN01000007">
    <property type="protein sequence ID" value="SUN62314.1"/>
    <property type="molecule type" value="Genomic_DNA"/>
</dbReference>
<dbReference type="InterPro" id="IPR002495">
    <property type="entry name" value="Glyco_trans_8"/>
</dbReference>
<evidence type="ECO:0000256" key="2">
    <source>
        <dbReference type="ARBA" id="ARBA00022679"/>
    </source>
</evidence>
<accession>A0A380KCF0</accession>
<dbReference type="SUPFAM" id="SSF53448">
    <property type="entry name" value="Nucleotide-diphospho-sugar transferases"/>
    <property type="match status" value="1"/>
</dbReference>
<dbReference type="CDD" id="cd04194">
    <property type="entry name" value="GT8_A4GalT_like"/>
    <property type="match status" value="1"/>
</dbReference>
<dbReference type="InterPro" id="IPR050748">
    <property type="entry name" value="Glycosyltrans_8_dom-fam"/>
</dbReference>
<dbReference type="InterPro" id="IPR029044">
    <property type="entry name" value="Nucleotide-diphossugar_trans"/>
</dbReference>
<dbReference type="PANTHER" id="PTHR13778:SF47">
    <property type="entry name" value="LIPOPOLYSACCHARIDE 1,3-GALACTOSYLTRANSFERASE"/>
    <property type="match status" value="1"/>
</dbReference>
<dbReference type="Pfam" id="PF01501">
    <property type="entry name" value="Glyco_transf_8"/>
    <property type="match status" value="1"/>
</dbReference>
<keyword evidence="1" id="KW-0328">Glycosyltransferase</keyword>
<dbReference type="OrthoDB" id="796510at2"/>
<dbReference type="Gene3D" id="3.90.550.10">
    <property type="entry name" value="Spore Coat Polysaccharide Biosynthesis Protein SpsA, Chain A"/>
    <property type="match status" value="1"/>
</dbReference>
<reference evidence="4 5" key="1">
    <citation type="submission" date="2018-06" db="EMBL/GenBank/DDBJ databases">
        <authorList>
            <consortium name="Pathogen Informatics"/>
            <person name="Doyle S."/>
        </authorList>
    </citation>
    <scope>NUCLEOTIDE SEQUENCE [LARGE SCALE GENOMIC DNA]</scope>
    <source>
        <strain evidence="4 5">NCTC12224</strain>
    </source>
</reference>
<dbReference type="Proteomes" id="UP000254924">
    <property type="component" value="Unassembled WGS sequence"/>
</dbReference>
<keyword evidence="2 4" id="KW-0808">Transferase</keyword>
<evidence type="ECO:0000313" key="5">
    <source>
        <dbReference type="Proteomes" id="UP000254924"/>
    </source>
</evidence>
<dbReference type="GO" id="GO:0016757">
    <property type="term" value="F:glycosyltransferase activity"/>
    <property type="evidence" value="ECO:0007669"/>
    <property type="project" value="UniProtKB-KW"/>
</dbReference>
<protein>
    <submittedName>
        <fullName evidence="4">CDP-glycerol:glycerophosphate glycerophosphotransferase</fullName>
    </submittedName>
</protein>
<evidence type="ECO:0000313" key="4">
    <source>
        <dbReference type="EMBL" id="SUN62314.1"/>
    </source>
</evidence>
<proteinExistence type="predicted"/>
<evidence type="ECO:0000256" key="1">
    <source>
        <dbReference type="ARBA" id="ARBA00022676"/>
    </source>
</evidence>
<keyword evidence="5" id="KW-1185">Reference proteome</keyword>
<organism evidence="4 5">
    <name type="scientific">Streptococcus hyointestinalis</name>
    <dbReference type="NCBI Taxonomy" id="1337"/>
    <lineage>
        <taxon>Bacteria</taxon>
        <taxon>Bacillati</taxon>
        <taxon>Bacillota</taxon>
        <taxon>Bacilli</taxon>
        <taxon>Lactobacillales</taxon>
        <taxon>Streptococcaceae</taxon>
        <taxon>Streptococcus</taxon>
    </lineage>
</organism>
<keyword evidence="3" id="KW-0479">Metal-binding</keyword>
<dbReference type="GO" id="GO:0046872">
    <property type="term" value="F:metal ion binding"/>
    <property type="evidence" value="ECO:0007669"/>
    <property type="project" value="UniProtKB-KW"/>
</dbReference>
<sequence>MRLIIAMGADFNYADKVETLIKSIMKHNSSCDFYLLNQDYPQEWFRFLNKHLERFDSKIYDAKVTNQSVHDYQTLEHINYAAYLRYFIPDLIKEDKVLYLDTDIVITGSLLSLFQTDITDYALAAVRDVWLKHQFNSGVMLINSLFWRRENLTQKLLDKSTQMISQTSNGDQEILNLLLSQKWLELGTENNAQVGMNIVLQPANMPGVIYHPIPLVVHYASDQKPWILYTSTPLRELWWDYYALDWAEIPSPKFKPKQLFCLTNSDALEQIERLLEELPDYEIHIAAYAFMSPRLKSLITYPNCRLHNIVLATIVEDLIQDMDAYLDINYGSEVDNIISRSIEAGKPIFAFSETAHHQDKMIQQFEVSNVQDMIKQIRCLGNTK</sequence>
<evidence type="ECO:0000256" key="3">
    <source>
        <dbReference type="ARBA" id="ARBA00022723"/>
    </source>
</evidence>
<dbReference type="PANTHER" id="PTHR13778">
    <property type="entry name" value="GLYCOSYLTRANSFERASE 8 DOMAIN-CONTAINING PROTEIN"/>
    <property type="match status" value="1"/>
</dbReference>